<comment type="caution">
    <text evidence="7">The sequence shown here is derived from an EMBL/GenBank/DDBJ whole genome shotgun (WGS) entry which is preliminary data.</text>
</comment>
<dbReference type="HOGENOM" id="CLU_069356_40_3_11"/>
<dbReference type="RefSeq" id="WP_012223779.1">
    <property type="nucleotide sequence ID" value="NZ_HG422565.1"/>
</dbReference>
<protein>
    <submittedName>
        <fullName evidence="7">Putative Transcriptional regulator, TetR family</fullName>
    </submittedName>
</protein>
<dbReference type="Pfam" id="PF00440">
    <property type="entry name" value="TetR_N"/>
    <property type="match status" value="1"/>
</dbReference>
<dbReference type="OrthoDB" id="3819648at2"/>
<feature type="region of interest" description="Disordered" evidence="5">
    <location>
        <begin position="196"/>
        <end position="223"/>
    </location>
</feature>
<feature type="DNA-binding region" description="H-T-H motif" evidence="4">
    <location>
        <begin position="40"/>
        <end position="59"/>
    </location>
</feature>
<evidence type="ECO:0000259" key="6">
    <source>
        <dbReference type="PROSITE" id="PS50977"/>
    </source>
</evidence>
<evidence type="ECO:0000256" key="4">
    <source>
        <dbReference type="PROSITE-ProRule" id="PRU00335"/>
    </source>
</evidence>
<sequence>MTSAPAPTTDRRRQRHLAKRATIVAEAWTLAQRDGLAAISLRDLADQVGLRQPSLYAYFDSKLALYDTMFADGNRQLIDVVSKLPERDDPHAALIEFVEELTRFAAADTVRHQLLFQRTIPGFEPSTESYAVAEEFYDIGQQRLAAAGVEDPGDVDLFTAVVSGLTHQQVANDPGGDRWVRLSGQAVAMYLAEVARTRTTPAPSRKPRAEQLTKQPTTRRTPT</sequence>
<keyword evidence="1" id="KW-0805">Transcription regulation</keyword>
<accession>R4YZE6</accession>
<dbReference type="STRING" id="1229780.BN381_110067"/>
<keyword evidence="2 4" id="KW-0238">DNA-binding</keyword>
<dbReference type="AlphaFoldDB" id="R4YZE6"/>
<gene>
    <name evidence="7" type="ORF">BN381_110067</name>
</gene>
<dbReference type="GO" id="GO:0003700">
    <property type="term" value="F:DNA-binding transcription factor activity"/>
    <property type="evidence" value="ECO:0007669"/>
    <property type="project" value="TreeGrafter"/>
</dbReference>
<dbReference type="eggNOG" id="COG1309">
    <property type="taxonomic scope" value="Bacteria"/>
</dbReference>
<organism evidence="7 8">
    <name type="scientific">Candidatus Neomicrothrix parvicella RN1</name>
    <dbReference type="NCBI Taxonomy" id="1229780"/>
    <lineage>
        <taxon>Bacteria</taxon>
        <taxon>Bacillati</taxon>
        <taxon>Actinomycetota</taxon>
        <taxon>Acidimicrobiia</taxon>
        <taxon>Acidimicrobiales</taxon>
        <taxon>Microthrixaceae</taxon>
        <taxon>Candidatus Neomicrothrix</taxon>
    </lineage>
</organism>
<reference evidence="7 8" key="1">
    <citation type="journal article" date="2013" name="ISME J.">
        <title>Metabolic model for the filamentous 'Candidatus Microthrix parvicella' based on genomic and metagenomic analyses.</title>
        <authorList>
            <person name="Jon McIlroy S."/>
            <person name="Kristiansen R."/>
            <person name="Albertsen M."/>
            <person name="Michael Karst S."/>
            <person name="Rossetti S."/>
            <person name="Lund Nielsen J."/>
            <person name="Tandoi V."/>
            <person name="James Seviour R."/>
            <person name="Nielsen P.H."/>
        </authorList>
    </citation>
    <scope>NUCLEOTIDE SEQUENCE [LARGE SCALE GENOMIC DNA]</scope>
    <source>
        <strain evidence="7 8">RN1</strain>
    </source>
</reference>
<evidence type="ECO:0000256" key="3">
    <source>
        <dbReference type="ARBA" id="ARBA00023163"/>
    </source>
</evidence>
<dbReference type="SUPFAM" id="SSF46689">
    <property type="entry name" value="Homeodomain-like"/>
    <property type="match status" value="1"/>
</dbReference>
<dbReference type="InterPro" id="IPR009057">
    <property type="entry name" value="Homeodomain-like_sf"/>
</dbReference>
<dbReference type="PANTHER" id="PTHR30055:SF234">
    <property type="entry name" value="HTH-TYPE TRANSCRIPTIONAL REGULATOR BETI"/>
    <property type="match status" value="1"/>
</dbReference>
<keyword evidence="8" id="KW-1185">Reference proteome</keyword>
<dbReference type="Proteomes" id="UP000018291">
    <property type="component" value="Unassembled WGS sequence"/>
</dbReference>
<evidence type="ECO:0000256" key="1">
    <source>
        <dbReference type="ARBA" id="ARBA00023015"/>
    </source>
</evidence>
<feature type="compositionally biased region" description="Polar residues" evidence="5">
    <location>
        <begin position="212"/>
        <end position="223"/>
    </location>
</feature>
<dbReference type="PROSITE" id="PS50977">
    <property type="entry name" value="HTH_TETR_2"/>
    <property type="match status" value="1"/>
</dbReference>
<evidence type="ECO:0000256" key="2">
    <source>
        <dbReference type="ARBA" id="ARBA00023125"/>
    </source>
</evidence>
<dbReference type="InterPro" id="IPR001647">
    <property type="entry name" value="HTH_TetR"/>
</dbReference>
<dbReference type="EMBL" id="CANL01000003">
    <property type="protein sequence ID" value="CCM62401.1"/>
    <property type="molecule type" value="Genomic_DNA"/>
</dbReference>
<dbReference type="Gene3D" id="1.10.357.10">
    <property type="entry name" value="Tetracycline Repressor, domain 2"/>
    <property type="match status" value="1"/>
</dbReference>
<proteinExistence type="predicted"/>
<dbReference type="PANTHER" id="PTHR30055">
    <property type="entry name" value="HTH-TYPE TRANSCRIPTIONAL REGULATOR RUTR"/>
    <property type="match status" value="1"/>
</dbReference>
<keyword evidence="3" id="KW-0804">Transcription</keyword>
<dbReference type="GO" id="GO:0000976">
    <property type="term" value="F:transcription cis-regulatory region binding"/>
    <property type="evidence" value="ECO:0007669"/>
    <property type="project" value="TreeGrafter"/>
</dbReference>
<evidence type="ECO:0000313" key="8">
    <source>
        <dbReference type="Proteomes" id="UP000018291"/>
    </source>
</evidence>
<dbReference type="InterPro" id="IPR050109">
    <property type="entry name" value="HTH-type_TetR-like_transc_reg"/>
</dbReference>
<feature type="domain" description="HTH tetR-type" evidence="6">
    <location>
        <begin position="17"/>
        <end position="77"/>
    </location>
</feature>
<name>R4YZE6_9ACTN</name>
<evidence type="ECO:0000256" key="5">
    <source>
        <dbReference type="SAM" id="MobiDB-lite"/>
    </source>
</evidence>
<evidence type="ECO:0000313" key="7">
    <source>
        <dbReference type="EMBL" id="CCM62401.1"/>
    </source>
</evidence>